<name>A0A8H7AKN3_9EURO</name>
<organism evidence="7 8">
    <name type="scientific">Endocarpon pusillum</name>
    <dbReference type="NCBI Taxonomy" id="364733"/>
    <lineage>
        <taxon>Eukaryota</taxon>
        <taxon>Fungi</taxon>
        <taxon>Dikarya</taxon>
        <taxon>Ascomycota</taxon>
        <taxon>Pezizomycotina</taxon>
        <taxon>Eurotiomycetes</taxon>
        <taxon>Chaetothyriomycetidae</taxon>
        <taxon>Verrucariales</taxon>
        <taxon>Verrucariaceae</taxon>
        <taxon>Endocarpon</taxon>
    </lineage>
</organism>
<dbReference type="InterPro" id="IPR036188">
    <property type="entry name" value="FAD/NAD-bd_sf"/>
</dbReference>
<evidence type="ECO:0000256" key="2">
    <source>
        <dbReference type="ARBA" id="ARBA00010790"/>
    </source>
</evidence>
<evidence type="ECO:0000256" key="4">
    <source>
        <dbReference type="ARBA" id="ARBA00022827"/>
    </source>
</evidence>
<dbReference type="PANTHER" id="PTHR11552">
    <property type="entry name" value="GLUCOSE-METHANOL-CHOLINE GMC OXIDOREDUCTASE"/>
    <property type="match status" value="1"/>
</dbReference>
<protein>
    <recommendedName>
        <fullName evidence="6">Glucose-methanol-choline oxidoreductase C-terminal domain-containing protein</fullName>
    </recommendedName>
</protein>
<keyword evidence="3" id="KW-0285">Flavoprotein</keyword>
<feature type="domain" description="Glucose-methanol-choline oxidoreductase C-terminal" evidence="6">
    <location>
        <begin position="34"/>
        <end position="107"/>
    </location>
</feature>
<dbReference type="GO" id="GO:0050660">
    <property type="term" value="F:flavin adenine dinucleotide binding"/>
    <property type="evidence" value="ECO:0007669"/>
    <property type="project" value="InterPro"/>
</dbReference>
<dbReference type="OrthoDB" id="4367421at2759"/>
<gene>
    <name evidence="7" type="ORF">GJ744_005723</name>
</gene>
<dbReference type="SUPFAM" id="SSF51905">
    <property type="entry name" value="FAD/NAD(P)-binding domain"/>
    <property type="match status" value="1"/>
</dbReference>
<sequence length="132" mass="14398">MLSDLALHLQRVGQAAPLSDLFKGNGTVYSPSFPDELNSTNVHEYVLQTLNTAWHPIGTCSMLPLNKGGVVNPRLKVHGTSNVRVIDASIAPLHVRGNTQSLVYAIAEYGADIVKADQAKNDKHDKDGKYQY</sequence>
<comment type="similarity">
    <text evidence="2">Belongs to the GMC oxidoreductase family.</text>
</comment>
<keyword evidence="4" id="KW-0274">FAD</keyword>
<evidence type="ECO:0000313" key="8">
    <source>
        <dbReference type="Proteomes" id="UP000606974"/>
    </source>
</evidence>
<dbReference type="PANTHER" id="PTHR11552:SF201">
    <property type="entry name" value="GLUCOSE-METHANOL-CHOLINE OXIDOREDUCTASE N-TERMINAL DOMAIN-CONTAINING PROTEIN"/>
    <property type="match status" value="1"/>
</dbReference>
<comment type="cofactor">
    <cofactor evidence="1">
        <name>FAD</name>
        <dbReference type="ChEBI" id="CHEBI:57692"/>
    </cofactor>
</comment>
<evidence type="ECO:0000256" key="3">
    <source>
        <dbReference type="ARBA" id="ARBA00022630"/>
    </source>
</evidence>
<keyword evidence="8" id="KW-1185">Reference proteome</keyword>
<evidence type="ECO:0000256" key="5">
    <source>
        <dbReference type="ARBA" id="ARBA00023002"/>
    </source>
</evidence>
<dbReference type="GO" id="GO:0016614">
    <property type="term" value="F:oxidoreductase activity, acting on CH-OH group of donors"/>
    <property type="evidence" value="ECO:0007669"/>
    <property type="project" value="InterPro"/>
</dbReference>
<evidence type="ECO:0000313" key="7">
    <source>
        <dbReference type="EMBL" id="KAF7510893.1"/>
    </source>
</evidence>
<evidence type="ECO:0000256" key="1">
    <source>
        <dbReference type="ARBA" id="ARBA00001974"/>
    </source>
</evidence>
<dbReference type="Gene3D" id="3.50.50.60">
    <property type="entry name" value="FAD/NAD(P)-binding domain"/>
    <property type="match status" value="1"/>
</dbReference>
<reference evidence="7" key="1">
    <citation type="submission" date="2020-02" db="EMBL/GenBank/DDBJ databases">
        <authorList>
            <person name="Palmer J.M."/>
        </authorList>
    </citation>
    <scope>NUCLEOTIDE SEQUENCE</scope>
    <source>
        <strain evidence="7">EPUS1.4</strain>
        <tissue evidence="7">Thallus</tissue>
    </source>
</reference>
<dbReference type="EMBL" id="JAACFV010000025">
    <property type="protein sequence ID" value="KAF7510893.1"/>
    <property type="molecule type" value="Genomic_DNA"/>
</dbReference>
<dbReference type="AlphaFoldDB" id="A0A8H7AKN3"/>
<keyword evidence="5" id="KW-0560">Oxidoreductase</keyword>
<accession>A0A8H7AKN3</accession>
<comment type="caution">
    <text evidence="7">The sequence shown here is derived from an EMBL/GenBank/DDBJ whole genome shotgun (WGS) entry which is preliminary data.</text>
</comment>
<proteinExistence type="inferred from homology"/>
<evidence type="ECO:0000259" key="6">
    <source>
        <dbReference type="Pfam" id="PF05199"/>
    </source>
</evidence>
<dbReference type="InterPro" id="IPR007867">
    <property type="entry name" value="GMC_OxRtase_C"/>
</dbReference>
<dbReference type="Proteomes" id="UP000606974">
    <property type="component" value="Unassembled WGS sequence"/>
</dbReference>
<dbReference type="Pfam" id="PF05199">
    <property type="entry name" value="GMC_oxred_C"/>
    <property type="match status" value="1"/>
</dbReference>
<dbReference type="InterPro" id="IPR012132">
    <property type="entry name" value="GMC_OxRdtase"/>
</dbReference>